<proteinExistence type="predicted"/>
<dbReference type="PANTHER" id="PTHR31836:SF28">
    <property type="entry name" value="SRCR DOMAIN-CONTAINING PROTEIN-RELATED"/>
    <property type="match status" value="1"/>
</dbReference>
<reference evidence="4" key="2">
    <citation type="journal article" date="2020" name="Nat. Commun.">
        <title>Large-scale genome sequencing of mycorrhizal fungi provides insights into the early evolution of symbiotic traits.</title>
        <authorList>
            <person name="Miyauchi S."/>
            <person name="Kiss E."/>
            <person name="Kuo A."/>
            <person name="Drula E."/>
            <person name="Kohler A."/>
            <person name="Sanchez-Garcia M."/>
            <person name="Morin E."/>
            <person name="Andreopoulos B."/>
            <person name="Barry K.W."/>
            <person name="Bonito G."/>
            <person name="Buee M."/>
            <person name="Carver A."/>
            <person name="Chen C."/>
            <person name="Cichocki N."/>
            <person name="Clum A."/>
            <person name="Culley D."/>
            <person name="Crous P.W."/>
            <person name="Fauchery L."/>
            <person name="Girlanda M."/>
            <person name="Hayes R.D."/>
            <person name="Keri Z."/>
            <person name="LaButti K."/>
            <person name="Lipzen A."/>
            <person name="Lombard V."/>
            <person name="Magnuson J."/>
            <person name="Maillard F."/>
            <person name="Murat C."/>
            <person name="Nolan M."/>
            <person name="Ohm R.A."/>
            <person name="Pangilinan J."/>
            <person name="Pereira M.F."/>
            <person name="Perotto S."/>
            <person name="Peter M."/>
            <person name="Pfister S."/>
            <person name="Riley R."/>
            <person name="Sitrit Y."/>
            <person name="Stielow J.B."/>
            <person name="Szollosi G."/>
            <person name="Zifcakova L."/>
            <person name="Stursova M."/>
            <person name="Spatafora J.W."/>
            <person name="Tedersoo L."/>
            <person name="Vaario L.M."/>
            <person name="Yamada A."/>
            <person name="Yan M."/>
            <person name="Wang P."/>
            <person name="Xu J."/>
            <person name="Bruns T."/>
            <person name="Baldrian P."/>
            <person name="Vilgalys R."/>
            <person name="Dunand C."/>
            <person name="Henrissat B."/>
            <person name="Grigoriev I.V."/>
            <person name="Hibbett D."/>
            <person name="Nagy L.G."/>
            <person name="Martin F.M."/>
        </authorList>
    </citation>
    <scope>NUCLEOTIDE SEQUENCE</scope>
    <source>
        <strain evidence="4">Prilba</strain>
    </source>
</reference>
<keyword evidence="1 2" id="KW-0732">Signal</keyword>
<dbReference type="Pfam" id="PF03330">
    <property type="entry name" value="DPBB_1"/>
    <property type="match status" value="1"/>
</dbReference>
<keyword evidence="5" id="KW-1185">Reference proteome</keyword>
<protein>
    <submittedName>
        <fullName evidence="4">Expansin family protein</fullName>
    </submittedName>
</protein>
<evidence type="ECO:0000256" key="1">
    <source>
        <dbReference type="ARBA" id="ARBA00022729"/>
    </source>
</evidence>
<dbReference type="EMBL" id="WHVB01000033">
    <property type="protein sequence ID" value="KAF8468076.1"/>
    <property type="molecule type" value="Genomic_DNA"/>
</dbReference>
<dbReference type="OrthoDB" id="406505at2759"/>
<evidence type="ECO:0000313" key="5">
    <source>
        <dbReference type="Proteomes" id="UP000759537"/>
    </source>
</evidence>
<gene>
    <name evidence="4" type="ORF">DFH94DRAFT_638606</name>
</gene>
<dbReference type="Proteomes" id="UP000759537">
    <property type="component" value="Unassembled WGS sequence"/>
</dbReference>
<evidence type="ECO:0000256" key="2">
    <source>
        <dbReference type="SAM" id="SignalP"/>
    </source>
</evidence>
<dbReference type="Gene3D" id="2.40.40.10">
    <property type="entry name" value="RlpA-like domain"/>
    <property type="match status" value="1"/>
</dbReference>
<dbReference type="CDD" id="cd22191">
    <property type="entry name" value="DPBB_RlpA_EXP_N-like"/>
    <property type="match status" value="1"/>
</dbReference>
<dbReference type="SUPFAM" id="SSF50685">
    <property type="entry name" value="Barwin-like endoglucanases"/>
    <property type="match status" value="1"/>
</dbReference>
<dbReference type="InterPro" id="IPR009009">
    <property type="entry name" value="RlpA-like_DPBB"/>
</dbReference>
<feature type="chain" id="PRO_5040213526" evidence="2">
    <location>
        <begin position="21"/>
        <end position="130"/>
    </location>
</feature>
<dbReference type="PANTHER" id="PTHR31836">
    <property type="match status" value="1"/>
</dbReference>
<dbReference type="InterPro" id="IPR036908">
    <property type="entry name" value="RlpA-like_sf"/>
</dbReference>
<accession>A0A9P5MQR9</accession>
<dbReference type="InterPro" id="IPR051477">
    <property type="entry name" value="Expansin_CellWall"/>
</dbReference>
<name>A0A9P5MQR9_9AGAM</name>
<sequence>MYKLTFVLFAFFSLVLPILAVPIPALDEIDRLEKRTAGTVCGTWYNPGLGNCGETNTASQFVVAISTQIYDNGTHCKKQVQISYNGQAVKAMVVDSCPGCGQDDLDMSPATFEELAPLSVGNIKIEWDFL</sequence>
<evidence type="ECO:0000259" key="3">
    <source>
        <dbReference type="Pfam" id="PF03330"/>
    </source>
</evidence>
<feature type="domain" description="RlpA-like protein double-psi beta-barrel" evidence="3">
    <location>
        <begin position="42"/>
        <end position="126"/>
    </location>
</feature>
<comment type="caution">
    <text evidence="4">The sequence shown here is derived from an EMBL/GenBank/DDBJ whole genome shotgun (WGS) entry which is preliminary data.</text>
</comment>
<reference evidence="4" key="1">
    <citation type="submission" date="2019-10" db="EMBL/GenBank/DDBJ databases">
        <authorList>
            <consortium name="DOE Joint Genome Institute"/>
            <person name="Kuo A."/>
            <person name="Miyauchi S."/>
            <person name="Kiss E."/>
            <person name="Drula E."/>
            <person name="Kohler A."/>
            <person name="Sanchez-Garcia M."/>
            <person name="Andreopoulos B."/>
            <person name="Barry K.W."/>
            <person name="Bonito G."/>
            <person name="Buee M."/>
            <person name="Carver A."/>
            <person name="Chen C."/>
            <person name="Cichocki N."/>
            <person name="Clum A."/>
            <person name="Culley D."/>
            <person name="Crous P.W."/>
            <person name="Fauchery L."/>
            <person name="Girlanda M."/>
            <person name="Hayes R."/>
            <person name="Keri Z."/>
            <person name="LaButti K."/>
            <person name="Lipzen A."/>
            <person name="Lombard V."/>
            <person name="Magnuson J."/>
            <person name="Maillard F."/>
            <person name="Morin E."/>
            <person name="Murat C."/>
            <person name="Nolan M."/>
            <person name="Ohm R."/>
            <person name="Pangilinan J."/>
            <person name="Pereira M."/>
            <person name="Perotto S."/>
            <person name="Peter M."/>
            <person name="Riley R."/>
            <person name="Sitrit Y."/>
            <person name="Stielow B."/>
            <person name="Szollosi G."/>
            <person name="Zifcakova L."/>
            <person name="Stursova M."/>
            <person name="Spatafora J.W."/>
            <person name="Tedersoo L."/>
            <person name="Vaario L.-M."/>
            <person name="Yamada A."/>
            <person name="Yan M."/>
            <person name="Wang P."/>
            <person name="Xu J."/>
            <person name="Bruns T."/>
            <person name="Baldrian P."/>
            <person name="Vilgalys R."/>
            <person name="Henrissat B."/>
            <person name="Grigoriev I.V."/>
            <person name="Hibbett D."/>
            <person name="Nagy L.G."/>
            <person name="Martin F.M."/>
        </authorList>
    </citation>
    <scope>NUCLEOTIDE SEQUENCE</scope>
    <source>
        <strain evidence="4">Prilba</strain>
    </source>
</reference>
<dbReference type="AlphaFoldDB" id="A0A9P5MQR9"/>
<organism evidence="4 5">
    <name type="scientific">Russula ochroleuca</name>
    <dbReference type="NCBI Taxonomy" id="152965"/>
    <lineage>
        <taxon>Eukaryota</taxon>
        <taxon>Fungi</taxon>
        <taxon>Dikarya</taxon>
        <taxon>Basidiomycota</taxon>
        <taxon>Agaricomycotina</taxon>
        <taxon>Agaricomycetes</taxon>
        <taxon>Russulales</taxon>
        <taxon>Russulaceae</taxon>
        <taxon>Russula</taxon>
    </lineage>
</organism>
<evidence type="ECO:0000313" key="4">
    <source>
        <dbReference type="EMBL" id="KAF8468076.1"/>
    </source>
</evidence>
<feature type="signal peptide" evidence="2">
    <location>
        <begin position="1"/>
        <end position="20"/>
    </location>
</feature>